<dbReference type="InterPro" id="IPR005111">
    <property type="entry name" value="MoeA_C_domain_IV"/>
</dbReference>
<feature type="domain" description="MoaB/Mog" evidence="10">
    <location>
        <begin position="125"/>
        <end position="262"/>
    </location>
</feature>
<accession>Q2Q0E1</accession>
<evidence type="ECO:0000256" key="5">
    <source>
        <dbReference type="ARBA" id="ARBA00022679"/>
    </source>
</evidence>
<evidence type="ECO:0000256" key="9">
    <source>
        <dbReference type="ARBA" id="ARBA00047317"/>
    </source>
</evidence>
<dbReference type="GO" id="GO:0046872">
    <property type="term" value="F:metal ion binding"/>
    <property type="evidence" value="ECO:0007669"/>
    <property type="project" value="UniProtKB-KW"/>
</dbReference>
<dbReference type="InterPro" id="IPR036135">
    <property type="entry name" value="MoeA_linker/N_sf"/>
</dbReference>
<evidence type="ECO:0000259" key="10">
    <source>
        <dbReference type="SMART" id="SM00852"/>
    </source>
</evidence>
<dbReference type="NCBIfam" id="TIGR00177">
    <property type="entry name" value="molyb_syn"/>
    <property type="match status" value="1"/>
</dbReference>
<dbReference type="Gene3D" id="3.90.105.10">
    <property type="entry name" value="Molybdopterin biosynthesis moea protein, domain 2"/>
    <property type="match status" value="1"/>
</dbReference>
<evidence type="ECO:0000256" key="7">
    <source>
        <dbReference type="ARBA" id="ARBA00022842"/>
    </source>
</evidence>
<dbReference type="Pfam" id="PF00994">
    <property type="entry name" value="MoCF_biosynth"/>
    <property type="match status" value="1"/>
</dbReference>
<dbReference type="SUPFAM" id="SSF53218">
    <property type="entry name" value="Molybdenum cofactor biosynthesis proteins"/>
    <property type="match status" value="1"/>
</dbReference>
<organism evidence="11">
    <name type="scientific">uncultured organism HF10_3D09</name>
    <dbReference type="NCBI Taxonomy" id="357603"/>
    <lineage>
        <taxon>unclassified sequences</taxon>
        <taxon>environmental samples</taxon>
    </lineage>
</organism>
<evidence type="ECO:0000256" key="3">
    <source>
        <dbReference type="ARBA" id="ARBA00013269"/>
    </source>
</evidence>
<keyword evidence="7" id="KW-0460">Magnesium</keyword>
<dbReference type="EC" id="2.10.1.1" evidence="3"/>
<comment type="catalytic activity">
    <reaction evidence="9">
        <text>adenylyl-molybdopterin + molybdate = Mo-molybdopterin + AMP + H(+)</text>
        <dbReference type="Rhea" id="RHEA:35047"/>
        <dbReference type="ChEBI" id="CHEBI:15378"/>
        <dbReference type="ChEBI" id="CHEBI:36264"/>
        <dbReference type="ChEBI" id="CHEBI:62727"/>
        <dbReference type="ChEBI" id="CHEBI:71302"/>
        <dbReference type="ChEBI" id="CHEBI:456215"/>
        <dbReference type="EC" id="2.10.1.1"/>
    </reaction>
</comment>
<dbReference type="Gene3D" id="2.40.340.10">
    <property type="entry name" value="MoeA, C-terminal, domain IV"/>
    <property type="match status" value="1"/>
</dbReference>
<dbReference type="UniPathway" id="UPA00344"/>
<comment type="pathway">
    <text evidence="2">Cofactor biosynthesis; molybdopterin biosynthesis.</text>
</comment>
<dbReference type="Gene3D" id="2.170.190.11">
    <property type="entry name" value="Molybdopterin biosynthesis moea protein, domain 3"/>
    <property type="match status" value="1"/>
</dbReference>
<dbReference type="SUPFAM" id="SSF63867">
    <property type="entry name" value="MoeA C-terminal domain-like"/>
    <property type="match status" value="1"/>
</dbReference>
<comment type="cofactor">
    <cofactor evidence="1">
        <name>Mg(2+)</name>
        <dbReference type="ChEBI" id="CHEBI:18420"/>
    </cofactor>
</comment>
<evidence type="ECO:0000256" key="1">
    <source>
        <dbReference type="ARBA" id="ARBA00001946"/>
    </source>
</evidence>
<evidence type="ECO:0000256" key="8">
    <source>
        <dbReference type="ARBA" id="ARBA00023150"/>
    </source>
</evidence>
<dbReference type="AlphaFoldDB" id="Q2Q0E1"/>
<name>Q2Q0E1_9ZZZZ</name>
<proteinExistence type="predicted"/>
<dbReference type="SUPFAM" id="SSF63882">
    <property type="entry name" value="MoeA N-terminal region -like"/>
    <property type="match status" value="1"/>
</dbReference>
<dbReference type="InterPro" id="IPR036688">
    <property type="entry name" value="MoeA_C_domain_IV_sf"/>
</dbReference>
<dbReference type="PANTHER" id="PTHR10192">
    <property type="entry name" value="MOLYBDOPTERIN BIOSYNTHESIS PROTEIN"/>
    <property type="match status" value="1"/>
</dbReference>
<dbReference type="CDD" id="cd00887">
    <property type="entry name" value="MoeA"/>
    <property type="match status" value="1"/>
</dbReference>
<keyword evidence="6" id="KW-0479">Metal-binding</keyword>
<dbReference type="GO" id="GO:0006777">
    <property type="term" value="P:Mo-molybdopterin cofactor biosynthetic process"/>
    <property type="evidence" value="ECO:0007669"/>
    <property type="project" value="UniProtKB-KW"/>
</dbReference>
<keyword evidence="4" id="KW-0500">Molybdenum</keyword>
<keyword evidence="5" id="KW-0808">Transferase</keyword>
<evidence type="ECO:0000256" key="6">
    <source>
        <dbReference type="ARBA" id="ARBA00022723"/>
    </source>
</evidence>
<dbReference type="GO" id="GO:0061599">
    <property type="term" value="F:molybdopterin molybdotransferase activity"/>
    <property type="evidence" value="ECO:0007669"/>
    <property type="project" value="UniProtKB-EC"/>
</dbReference>
<dbReference type="FunFam" id="3.40.980.10:FF:000004">
    <property type="entry name" value="Molybdopterin molybdenumtransferase"/>
    <property type="match status" value="1"/>
</dbReference>
<dbReference type="InterPro" id="IPR036425">
    <property type="entry name" value="MoaB/Mog-like_dom_sf"/>
</dbReference>
<evidence type="ECO:0000256" key="4">
    <source>
        <dbReference type="ARBA" id="ARBA00022505"/>
    </source>
</evidence>
<keyword evidence="8" id="KW-0501">Molybdenum cofactor biosynthesis</keyword>
<reference evidence="11" key="1">
    <citation type="journal article" date="2006" name="Nature">
        <title>Proteorhodopsin lateral gene transfer between marine planktonic Bacteria and Archaea.</title>
        <authorList>
            <person name="Frigaard N.U."/>
            <person name="Martinez A."/>
            <person name="Mincer T.J."/>
            <person name="DeLong E.F."/>
        </authorList>
    </citation>
    <scope>NUCLEOTIDE SEQUENCE</scope>
</reference>
<dbReference type="InterPro" id="IPR038987">
    <property type="entry name" value="MoeA-like"/>
</dbReference>
<dbReference type="EMBL" id="DQ257435">
    <property type="protein sequence ID" value="ABB82989.1"/>
    <property type="molecule type" value="Genomic_DNA"/>
</dbReference>
<dbReference type="InterPro" id="IPR001453">
    <property type="entry name" value="MoaB/Mog_dom"/>
</dbReference>
<dbReference type="SMART" id="SM00852">
    <property type="entry name" value="MoCF_biosynth"/>
    <property type="match status" value="1"/>
</dbReference>
<dbReference type="Pfam" id="PF03454">
    <property type="entry name" value="MoeA_C"/>
    <property type="match status" value="1"/>
</dbReference>
<dbReference type="InterPro" id="IPR005110">
    <property type="entry name" value="MoeA_linker/N"/>
</dbReference>
<evidence type="ECO:0000256" key="2">
    <source>
        <dbReference type="ARBA" id="ARBA00005046"/>
    </source>
</evidence>
<sequence>MDGFAVRFEDTKTAPSTLNIIAISQAAAGDETLSIESGQAVRIMTGAPVPIGADAIIPIEACSIEGDKVTLQQPSKPHFIRKCGENITKNAVGLKKGTFLTPQSISMCATMGHATVPVVQKLRIGIISTGDELKPPGQTLSYGEIYESNSYGLAGLVKMLGHVPVRYEAVHDSMDALRDQFDIAASECDLFLTSGGVSMGEWDFVRKLMETEGDIVFWRVKIRPGSPPLFGHWKGTPMFGLPGNPVSSHVVFRMLVVPYLRGCIGSSYPVDQIVHARLQTNVRSTKDCLTLRRVTLKSTIDGFVANQPKHQGSGNIDSLSSADALTLLQPGQSGDAGELIEVLLL</sequence>
<dbReference type="Pfam" id="PF03453">
    <property type="entry name" value="MoeA_N"/>
    <property type="match status" value="1"/>
</dbReference>
<evidence type="ECO:0000313" key="11">
    <source>
        <dbReference type="EMBL" id="ABB82989.1"/>
    </source>
</evidence>
<protein>
    <recommendedName>
        <fullName evidence="3">molybdopterin molybdotransferase</fullName>
        <ecNumber evidence="3">2.10.1.1</ecNumber>
    </recommendedName>
</protein>
<dbReference type="Gene3D" id="3.40.980.10">
    <property type="entry name" value="MoaB/Mog-like domain"/>
    <property type="match status" value="1"/>
</dbReference>
<dbReference type="PANTHER" id="PTHR10192:SF5">
    <property type="entry name" value="GEPHYRIN"/>
    <property type="match status" value="1"/>
</dbReference>